<keyword evidence="3" id="KW-1185">Reference proteome</keyword>
<evidence type="ECO:0000313" key="3">
    <source>
        <dbReference type="Proteomes" id="UP001232493"/>
    </source>
</evidence>
<organism evidence="2 3">
    <name type="scientific">Marinitoga aeolica</name>
    <dbReference type="NCBI Taxonomy" id="2809031"/>
    <lineage>
        <taxon>Bacteria</taxon>
        <taxon>Thermotogati</taxon>
        <taxon>Thermotogota</taxon>
        <taxon>Thermotogae</taxon>
        <taxon>Petrotogales</taxon>
        <taxon>Petrotogaceae</taxon>
        <taxon>Marinitoga</taxon>
    </lineage>
</organism>
<evidence type="ECO:0000313" key="2">
    <source>
        <dbReference type="EMBL" id="WGS64275.1"/>
    </source>
</evidence>
<gene>
    <name evidence="2" type="ORF">JRV97_07805</name>
</gene>
<dbReference type="Pfam" id="PF13487">
    <property type="entry name" value="HD_5"/>
    <property type="match status" value="1"/>
</dbReference>
<sequence length="558" mass="65367">MNKHYNSINSIIANIPVTNFRLILGIKISDNLFRIISYFDSEKMDFDLSMNDMYFSVEDKFRINNFDSVLYEESINKHFFDGIEDYFALGQNIIFRNEVVGFIYILMDKTTKYDNINTLKELFYEHLKNFLTIILDVKDSVLREYAIEQTINSLFYILKAHDAYTYYHSLRIADLSVLIAEKLELNQDKIEKLYYAALIHDLGEIWISKDILQKSEKLTPVELEQIKQHTSKLEFLFAGNDYFSEYVEIAKYHHEYLDGSGYSGKNKYDLSLLSRILAVAEVTDALLSNRPWRKALKIEDAPKILLKMVENGKLDKTIVDAVIKIIPEFYGGLLQNTLMKYNDVFINFNINEKIVRVEAKVLNSKRDYINIFIPQKSVEINGKVINICEKFLKLGNTISIEYYSNNNSFNKSCTIMGKNKMGYILKVNKEINENEMTSVKWNLNGIGVPLKRVVFVNKYVWRLDNEKAFKLNIESISNKNIIFYALKDKINNMADTKLLITFEAMNLKINLIGEIIYKEEIFRGYYHCDFKIGEITNDEYTKLIQIINLRKEQLKTLR</sequence>
<dbReference type="PROSITE" id="PS51832">
    <property type="entry name" value="HD_GYP"/>
    <property type="match status" value="1"/>
</dbReference>
<dbReference type="InterPro" id="IPR037522">
    <property type="entry name" value="HD_GYP_dom"/>
</dbReference>
<feature type="domain" description="HD-GYP" evidence="1">
    <location>
        <begin position="143"/>
        <end position="338"/>
    </location>
</feature>
<dbReference type="RefSeq" id="WP_280997797.1">
    <property type="nucleotide sequence ID" value="NZ_CP069362.1"/>
</dbReference>
<name>A0ABY8PNS1_9BACT</name>
<accession>A0ABY8PNS1</accession>
<dbReference type="Proteomes" id="UP001232493">
    <property type="component" value="Chromosome"/>
</dbReference>
<dbReference type="Gene3D" id="1.10.3210.10">
    <property type="entry name" value="Hypothetical protein af1432"/>
    <property type="match status" value="1"/>
</dbReference>
<dbReference type="EMBL" id="CP069362">
    <property type="protein sequence ID" value="WGS64275.1"/>
    <property type="molecule type" value="Genomic_DNA"/>
</dbReference>
<dbReference type="CDD" id="cd00077">
    <property type="entry name" value="HDc"/>
    <property type="match status" value="1"/>
</dbReference>
<dbReference type="PANTHER" id="PTHR43155">
    <property type="entry name" value="CYCLIC DI-GMP PHOSPHODIESTERASE PA4108-RELATED"/>
    <property type="match status" value="1"/>
</dbReference>
<proteinExistence type="predicted"/>
<protein>
    <submittedName>
        <fullName evidence="2">HD domain-containing protein</fullName>
    </submittedName>
</protein>
<dbReference type="SUPFAM" id="SSF109604">
    <property type="entry name" value="HD-domain/PDEase-like"/>
    <property type="match status" value="1"/>
</dbReference>
<dbReference type="SMART" id="SM00471">
    <property type="entry name" value="HDc"/>
    <property type="match status" value="1"/>
</dbReference>
<dbReference type="InterPro" id="IPR003607">
    <property type="entry name" value="HD/PDEase_dom"/>
</dbReference>
<dbReference type="PANTHER" id="PTHR43155:SF2">
    <property type="entry name" value="CYCLIC DI-GMP PHOSPHODIESTERASE PA4108"/>
    <property type="match status" value="1"/>
</dbReference>
<reference evidence="2 3" key="1">
    <citation type="submission" date="2021-02" db="EMBL/GenBank/DDBJ databases">
        <title>Characterization of Marinitoga sp. nov. str. BP5-C20A.</title>
        <authorList>
            <person name="Erauso G."/>
            <person name="Postec A."/>
        </authorList>
    </citation>
    <scope>NUCLEOTIDE SEQUENCE [LARGE SCALE GENOMIC DNA]</scope>
    <source>
        <strain evidence="2 3">BP5-C20A</strain>
    </source>
</reference>
<evidence type="ECO:0000259" key="1">
    <source>
        <dbReference type="PROSITE" id="PS51832"/>
    </source>
</evidence>